<keyword evidence="5" id="KW-0012">Acyltransferase</keyword>
<name>A0A2T3JIP6_9GAMM</name>
<dbReference type="InterPro" id="IPR020845">
    <property type="entry name" value="AMP-binding_CS"/>
</dbReference>
<dbReference type="Pfam" id="PF01553">
    <property type="entry name" value="Acyltransferase"/>
    <property type="match status" value="1"/>
</dbReference>
<dbReference type="FunFam" id="3.40.50.12780:FF:000013">
    <property type="entry name" value="Long-chain-fatty-acid--AMP ligase FadD32"/>
    <property type="match status" value="1"/>
</dbReference>
<evidence type="ECO:0000256" key="1">
    <source>
        <dbReference type="ARBA" id="ARBA00006432"/>
    </source>
</evidence>
<dbReference type="PANTHER" id="PTHR22754">
    <property type="entry name" value="DISCO-INTERACTING PROTEIN 2 DIP2 -RELATED"/>
    <property type="match status" value="1"/>
</dbReference>
<dbReference type="InterPro" id="IPR040097">
    <property type="entry name" value="FAAL/FAAC"/>
</dbReference>
<organism evidence="5 6">
    <name type="scientific">Photobacterium frigidiphilum</name>
    <dbReference type="NCBI Taxonomy" id="264736"/>
    <lineage>
        <taxon>Bacteria</taxon>
        <taxon>Pseudomonadati</taxon>
        <taxon>Pseudomonadota</taxon>
        <taxon>Gammaproteobacteria</taxon>
        <taxon>Vibrionales</taxon>
        <taxon>Vibrionaceae</taxon>
        <taxon>Photobacterium</taxon>
    </lineage>
</organism>
<dbReference type="InterPro" id="IPR002123">
    <property type="entry name" value="Plipid/glycerol_acylTrfase"/>
</dbReference>
<keyword evidence="5" id="KW-0808">Transferase</keyword>
<dbReference type="PROSITE" id="PS00455">
    <property type="entry name" value="AMP_BINDING"/>
    <property type="match status" value="1"/>
</dbReference>
<comment type="caution">
    <text evidence="5">The sequence shown here is derived from an EMBL/GenBank/DDBJ whole genome shotgun (WGS) entry which is preliminary data.</text>
</comment>
<protein>
    <submittedName>
        <fullName evidence="5">Acyl-phosphate glycerol 3-phosphate acyltransferase</fullName>
    </submittedName>
</protein>
<dbReference type="PROSITE" id="PS50075">
    <property type="entry name" value="CARRIER"/>
    <property type="match status" value="1"/>
</dbReference>
<keyword evidence="2" id="KW-0436">Ligase</keyword>
<accession>A0A2T3JIP6</accession>
<comment type="similarity">
    <text evidence="1">Belongs to the ATP-dependent AMP-binding enzyme family.</text>
</comment>
<sequence>MPVDSESPLGREPEQTAQSVLNVIKELVKELRQGQESPEPIQLDCDFDRDLGFDSLARAELIQRIEQQFKVNLPDQTLAVIETPRDLLRELLHAESQDTALVSEQIIRQIKLGAVESAPEQMDTLQQVLDWHVKEHPDRPHLYVYQNADQVTEISYRALRDEALRIASGLVKQDVEPGQCIAIMLPTSNDYFYSFFGILFARAIPVPIYPPARPSQIEDHLKRHARILQNSQVRILITVPEAKPLSQLLRLQVPSIQAVVTVPELRQAASGPLSMRDAQSSDIAFLQYTSGSTGNPKGVALTHANLLANVRIMGRVVCADSTDVFVSWLPVYHDMGLIGTWFGSLYHAIPLVIMSPLLFLSKPQRWLWAIHHHRGTLSPAPNFAYELCINKIDDAELEGLDLSTWRLSWNGAEPVSSSTIRRFTERFAKYGFRPETMSPVYGLAECSVGLTFPTSVRLPLIERIRREPMERFGRAITAAADETDVMQIVGLGQPLPGHQIRIVDEFGRELPEREEGGLEFKGPSATQGYYRDPEKTQQLFHGEWLDTGDRAFMVGGELFITGRSKDIIIRAGRNIHPHELEEAVCNIPGIRKGCVAAFASHDSHSGTERLIVLAETRETDKVQQQRLQQEVNNLSLDLLGSPPDEVVIAPPHTVPKTSSGKIRRAACKDLYEQNKLDARQRAVWWQTLRLMMAGINPQLRRYWRIVSDFSYAAYMWLVMAVLAPCVWCLVAVVPNKRWCWSVARLGVRLLILFTGTRVTMKGKENLPDNTPCILVANHSSYLDGLIMALAAPTECNFVAKAELLKNPFARIFLSRLDTEFVERFDMQKSVTDARRIAANARDNRSLFFFPEGTLYRMPGLHEFHMGAFIAAVDAALPVVPITLCGTRSKLRGTSLFPRRGDISVTIGKPLTPQGTDWNAALALRDQARAEILSHCGEPDLAHIEK</sequence>
<dbReference type="Pfam" id="PF00501">
    <property type="entry name" value="AMP-binding"/>
    <property type="match status" value="1"/>
</dbReference>
<dbReference type="Pfam" id="PF00550">
    <property type="entry name" value="PP-binding"/>
    <property type="match status" value="1"/>
</dbReference>
<keyword evidence="3" id="KW-1133">Transmembrane helix</keyword>
<evidence type="ECO:0000313" key="5">
    <source>
        <dbReference type="EMBL" id="PSU48863.1"/>
    </source>
</evidence>
<dbReference type="PANTHER" id="PTHR22754:SF32">
    <property type="entry name" value="DISCO-INTERACTING PROTEIN 2"/>
    <property type="match status" value="1"/>
</dbReference>
<dbReference type="CDD" id="cd07989">
    <property type="entry name" value="LPLAT_AGPAT-like"/>
    <property type="match status" value="1"/>
</dbReference>
<dbReference type="GO" id="GO:0070566">
    <property type="term" value="F:adenylyltransferase activity"/>
    <property type="evidence" value="ECO:0007669"/>
    <property type="project" value="TreeGrafter"/>
</dbReference>
<dbReference type="EMBL" id="PYMJ01000008">
    <property type="protein sequence ID" value="PSU48863.1"/>
    <property type="molecule type" value="Genomic_DNA"/>
</dbReference>
<evidence type="ECO:0000256" key="2">
    <source>
        <dbReference type="ARBA" id="ARBA00022598"/>
    </source>
</evidence>
<dbReference type="RefSeq" id="WP_107242611.1">
    <property type="nucleotide sequence ID" value="NZ_PYMJ01000008.1"/>
</dbReference>
<dbReference type="GO" id="GO:0016746">
    <property type="term" value="F:acyltransferase activity"/>
    <property type="evidence" value="ECO:0007669"/>
    <property type="project" value="UniProtKB-KW"/>
</dbReference>
<dbReference type="AlphaFoldDB" id="A0A2T3JIP6"/>
<dbReference type="Gene3D" id="3.30.300.30">
    <property type="match status" value="1"/>
</dbReference>
<dbReference type="GO" id="GO:0005886">
    <property type="term" value="C:plasma membrane"/>
    <property type="evidence" value="ECO:0007669"/>
    <property type="project" value="TreeGrafter"/>
</dbReference>
<dbReference type="OrthoDB" id="9757559at2"/>
<dbReference type="Gene3D" id="3.40.50.12780">
    <property type="entry name" value="N-terminal domain of ligase-like"/>
    <property type="match status" value="1"/>
</dbReference>
<dbReference type="InterPro" id="IPR036736">
    <property type="entry name" value="ACP-like_sf"/>
</dbReference>
<gene>
    <name evidence="5" type="ORF">C9J12_10195</name>
</gene>
<evidence type="ECO:0000256" key="3">
    <source>
        <dbReference type="SAM" id="Phobius"/>
    </source>
</evidence>
<dbReference type="GO" id="GO:0071766">
    <property type="term" value="P:Actinobacterium-type cell wall biogenesis"/>
    <property type="evidence" value="ECO:0007669"/>
    <property type="project" value="UniProtKB-ARBA"/>
</dbReference>
<feature type="transmembrane region" description="Helical" evidence="3">
    <location>
        <begin position="709"/>
        <end position="732"/>
    </location>
</feature>
<keyword evidence="3" id="KW-0812">Transmembrane</keyword>
<reference evidence="5 6" key="1">
    <citation type="submission" date="2018-01" db="EMBL/GenBank/DDBJ databases">
        <title>Whole genome sequencing of Histamine producing bacteria.</title>
        <authorList>
            <person name="Butler K."/>
        </authorList>
    </citation>
    <scope>NUCLEOTIDE SEQUENCE [LARGE SCALE GENOMIC DNA]</scope>
    <source>
        <strain evidence="5 6">JCM 12947</strain>
    </source>
</reference>
<dbReference type="SMART" id="SM00563">
    <property type="entry name" value="PlsC"/>
    <property type="match status" value="1"/>
</dbReference>
<evidence type="ECO:0000313" key="6">
    <source>
        <dbReference type="Proteomes" id="UP000240987"/>
    </source>
</evidence>
<dbReference type="SUPFAM" id="SSF69593">
    <property type="entry name" value="Glycerol-3-phosphate (1)-acyltransferase"/>
    <property type="match status" value="1"/>
</dbReference>
<dbReference type="SUPFAM" id="SSF47336">
    <property type="entry name" value="ACP-like"/>
    <property type="match status" value="1"/>
</dbReference>
<dbReference type="InterPro" id="IPR009081">
    <property type="entry name" value="PP-bd_ACP"/>
</dbReference>
<feature type="domain" description="Carrier" evidence="4">
    <location>
        <begin position="18"/>
        <end position="95"/>
    </location>
</feature>
<evidence type="ECO:0000259" key="4">
    <source>
        <dbReference type="PROSITE" id="PS50075"/>
    </source>
</evidence>
<keyword evidence="6" id="KW-1185">Reference proteome</keyword>
<dbReference type="SUPFAM" id="SSF56801">
    <property type="entry name" value="Acetyl-CoA synthetase-like"/>
    <property type="match status" value="1"/>
</dbReference>
<keyword evidence="3" id="KW-0472">Membrane</keyword>
<dbReference type="GO" id="GO:0016874">
    <property type="term" value="F:ligase activity"/>
    <property type="evidence" value="ECO:0007669"/>
    <property type="project" value="UniProtKB-KW"/>
</dbReference>
<dbReference type="GO" id="GO:0006633">
    <property type="term" value="P:fatty acid biosynthetic process"/>
    <property type="evidence" value="ECO:0007669"/>
    <property type="project" value="TreeGrafter"/>
</dbReference>
<dbReference type="Proteomes" id="UP000240987">
    <property type="component" value="Unassembled WGS sequence"/>
</dbReference>
<dbReference type="Gene3D" id="1.10.1200.10">
    <property type="entry name" value="ACP-like"/>
    <property type="match status" value="1"/>
</dbReference>
<dbReference type="InterPro" id="IPR000873">
    <property type="entry name" value="AMP-dep_synth/lig_dom"/>
</dbReference>
<dbReference type="InterPro" id="IPR045851">
    <property type="entry name" value="AMP-bd_C_sf"/>
</dbReference>
<dbReference type="CDD" id="cd05931">
    <property type="entry name" value="FAAL"/>
    <property type="match status" value="1"/>
</dbReference>
<proteinExistence type="inferred from homology"/>
<dbReference type="InterPro" id="IPR042099">
    <property type="entry name" value="ANL_N_sf"/>
</dbReference>